<proteinExistence type="inferred from homology"/>
<dbReference type="GO" id="GO:0009424">
    <property type="term" value="C:bacterial-type flagellum hook"/>
    <property type="evidence" value="ECO:0007669"/>
    <property type="project" value="UniProtKB-UniRule"/>
</dbReference>
<reference evidence="8 9" key="1">
    <citation type="submission" date="2014-06" db="EMBL/GenBank/DDBJ databases">
        <title>Draft genome sequence of Bacillus manliponensis JCM 15802 (MCCC 1A00708).</title>
        <authorList>
            <person name="Lai Q."/>
            <person name="Liu Y."/>
            <person name="Shao Z."/>
        </authorList>
    </citation>
    <scope>NUCLEOTIDE SEQUENCE [LARGE SCALE GENOMIC DNA]</scope>
    <source>
        <strain evidence="8 9">JCM 15802</strain>
    </source>
</reference>
<dbReference type="Pfam" id="PF02465">
    <property type="entry name" value="FliD_N"/>
    <property type="match status" value="1"/>
</dbReference>
<dbReference type="InterPro" id="IPR010809">
    <property type="entry name" value="FliD_C"/>
</dbReference>
<evidence type="ECO:0000259" key="7">
    <source>
        <dbReference type="Pfam" id="PF07195"/>
    </source>
</evidence>
<name>A0A073JZY6_9BACI</name>
<keyword evidence="8" id="KW-0969">Cilium</keyword>
<dbReference type="PANTHER" id="PTHR30288:SF0">
    <property type="entry name" value="FLAGELLAR HOOK-ASSOCIATED PROTEIN 2"/>
    <property type="match status" value="1"/>
</dbReference>
<dbReference type="GO" id="GO:0005576">
    <property type="term" value="C:extracellular region"/>
    <property type="evidence" value="ECO:0007669"/>
    <property type="project" value="UniProtKB-SubCell"/>
</dbReference>
<keyword evidence="3 5" id="KW-0175">Coiled coil</keyword>
<comment type="function">
    <text evidence="5">Required for morphogenesis and for the elongation of the flagellar filament by facilitating polymerization of the flagellin monomers at the tip of growing filament. Forms a capping structure, which prevents flagellin subunits (transported through the central channel of the flagellum) from leaking out without polymerization at the distal end.</text>
</comment>
<sequence>MAGSITNIGGNQQIWNLGNNMINVGDLVKLEMQTLEMKKSPYLSQKQQLTDEKNIYASMKKEFNSFMQVFKDFTKFTGNEKATTVSKDGFLTAKAEGKAIPGTYEITVSQIAQRHQITTDSTKKINLDDKINKDASFTIGGEKVEVTKDMTYKDLINKINNGGYGVSAYSLGGQIFLTSTTAGKGGQIQLIDGSEGLLKEMGFVKDDGTTVAHEITAATNAKYTINGVEEEGNSNKIDSLPGVTINLEKVTTEPIKLTVQESDVKESIDLIKRMKDEYNKAVSTLDLFAGENGVMQGSTVSFTIRNAMTSMFTYSKDKDFLSTFGIQVDKTGIMTLDEEKLTNAFKEDPEKAKQFFFGFNGIGYDMEKKLEKIFGDEGIIGERSKSIESQVRKLDDKINDIDKLNKQRQGDIIDKYSKLESELAFLDMQLKTIKAMTGQKKED</sequence>
<keyword evidence="8" id="KW-0966">Cell projection</keyword>
<dbReference type="EMBL" id="JOTN01000003">
    <property type="protein sequence ID" value="KEK20629.1"/>
    <property type="molecule type" value="Genomic_DNA"/>
</dbReference>
<dbReference type="AlphaFoldDB" id="A0A073JZY6"/>
<evidence type="ECO:0000256" key="1">
    <source>
        <dbReference type="ARBA" id="ARBA00009764"/>
    </source>
</evidence>
<evidence type="ECO:0000256" key="3">
    <source>
        <dbReference type="ARBA" id="ARBA00023054"/>
    </source>
</evidence>
<comment type="similarity">
    <text evidence="1 5">Belongs to the FliD family.</text>
</comment>
<dbReference type="InterPro" id="IPR003481">
    <property type="entry name" value="FliD_N"/>
</dbReference>
<keyword evidence="5" id="KW-0964">Secreted</keyword>
<feature type="domain" description="Flagellar hook-associated protein 2 C-terminal" evidence="7">
    <location>
        <begin position="218"/>
        <end position="421"/>
    </location>
</feature>
<dbReference type="RefSeq" id="WP_034636871.1">
    <property type="nucleotide sequence ID" value="NZ_CBCSJC010000028.1"/>
</dbReference>
<dbReference type="GO" id="GO:0009421">
    <property type="term" value="C:bacterial-type flagellum filament cap"/>
    <property type="evidence" value="ECO:0007669"/>
    <property type="project" value="InterPro"/>
</dbReference>
<protein>
    <recommendedName>
        <fullName evidence="5">Flagellar hook-associated protein 2</fullName>
        <shortName evidence="5">HAP2</shortName>
    </recommendedName>
    <alternativeName>
        <fullName evidence="5">Flagellar cap protein</fullName>
    </alternativeName>
</protein>
<evidence type="ECO:0000256" key="2">
    <source>
        <dbReference type="ARBA" id="ARBA00011255"/>
    </source>
</evidence>
<gene>
    <name evidence="8" type="primary">fliD</name>
    <name evidence="8" type="ORF">BAMA_14560</name>
</gene>
<evidence type="ECO:0000256" key="4">
    <source>
        <dbReference type="ARBA" id="ARBA00023143"/>
    </source>
</evidence>
<keyword evidence="9" id="KW-1185">Reference proteome</keyword>
<dbReference type="OrthoDB" id="2364392at2"/>
<evidence type="ECO:0000313" key="8">
    <source>
        <dbReference type="EMBL" id="KEK20629.1"/>
    </source>
</evidence>
<dbReference type="InterPro" id="IPR040026">
    <property type="entry name" value="FliD"/>
</dbReference>
<keyword evidence="4 5" id="KW-0975">Bacterial flagellum</keyword>
<comment type="subcellular location">
    <subcellularLocation>
        <location evidence="5">Secreted</location>
    </subcellularLocation>
    <subcellularLocation>
        <location evidence="5">Bacterial flagellum</location>
    </subcellularLocation>
</comment>
<comment type="subunit">
    <text evidence="2 5">Homopentamer.</text>
</comment>
<dbReference type="PANTHER" id="PTHR30288">
    <property type="entry name" value="FLAGELLAR CAP/ASSEMBLY PROTEIN FLID"/>
    <property type="match status" value="1"/>
</dbReference>
<feature type="coiled-coil region" evidence="5">
    <location>
        <begin position="387"/>
        <end position="436"/>
    </location>
</feature>
<feature type="domain" description="Flagellar hook-associated protein 2 N-terminal" evidence="6">
    <location>
        <begin position="22"/>
        <end position="115"/>
    </location>
</feature>
<evidence type="ECO:0000256" key="5">
    <source>
        <dbReference type="RuleBase" id="RU362066"/>
    </source>
</evidence>
<dbReference type="eggNOG" id="COG1345">
    <property type="taxonomic scope" value="Bacteria"/>
</dbReference>
<keyword evidence="8" id="KW-0282">Flagellum</keyword>
<accession>A0A073JZY6</accession>
<evidence type="ECO:0000259" key="6">
    <source>
        <dbReference type="Pfam" id="PF02465"/>
    </source>
</evidence>
<dbReference type="Pfam" id="PF07195">
    <property type="entry name" value="FliD_C"/>
    <property type="match status" value="1"/>
</dbReference>
<dbReference type="GO" id="GO:0007155">
    <property type="term" value="P:cell adhesion"/>
    <property type="evidence" value="ECO:0007669"/>
    <property type="project" value="InterPro"/>
</dbReference>
<evidence type="ECO:0000313" key="9">
    <source>
        <dbReference type="Proteomes" id="UP000027822"/>
    </source>
</evidence>
<comment type="caution">
    <text evidence="8">The sequence shown here is derived from an EMBL/GenBank/DDBJ whole genome shotgun (WGS) entry which is preliminary data.</text>
</comment>
<dbReference type="Proteomes" id="UP000027822">
    <property type="component" value="Unassembled WGS sequence"/>
</dbReference>
<dbReference type="NCBIfam" id="NF005281">
    <property type="entry name" value="PRK06798.1"/>
    <property type="match status" value="1"/>
</dbReference>
<dbReference type="GO" id="GO:0071973">
    <property type="term" value="P:bacterial-type flagellum-dependent cell motility"/>
    <property type="evidence" value="ECO:0007669"/>
    <property type="project" value="TreeGrafter"/>
</dbReference>
<dbReference type="STRING" id="574376.BAMA_14560"/>
<organism evidence="8 9">
    <name type="scientific">Bacillus manliponensis</name>
    <dbReference type="NCBI Taxonomy" id="574376"/>
    <lineage>
        <taxon>Bacteria</taxon>
        <taxon>Bacillati</taxon>
        <taxon>Bacillota</taxon>
        <taxon>Bacilli</taxon>
        <taxon>Bacillales</taxon>
        <taxon>Bacillaceae</taxon>
        <taxon>Bacillus</taxon>
        <taxon>Bacillus cereus group</taxon>
    </lineage>
</organism>